<reference evidence="4" key="1">
    <citation type="submission" date="2021-02" db="EMBL/GenBank/DDBJ databases">
        <authorList>
            <person name="Nowell W R."/>
        </authorList>
    </citation>
    <scope>NUCLEOTIDE SEQUENCE</scope>
</reference>
<keyword evidence="1" id="KW-0378">Hydrolase</keyword>
<evidence type="ECO:0000313" key="4">
    <source>
        <dbReference type="EMBL" id="CAF0876016.1"/>
    </source>
</evidence>
<organism evidence="4 5">
    <name type="scientific">Adineta steineri</name>
    <dbReference type="NCBI Taxonomy" id="433720"/>
    <lineage>
        <taxon>Eukaryota</taxon>
        <taxon>Metazoa</taxon>
        <taxon>Spiralia</taxon>
        <taxon>Gnathifera</taxon>
        <taxon>Rotifera</taxon>
        <taxon>Eurotatoria</taxon>
        <taxon>Bdelloidea</taxon>
        <taxon>Adinetida</taxon>
        <taxon>Adinetidae</taxon>
        <taxon>Adineta</taxon>
    </lineage>
</organism>
<dbReference type="InterPro" id="IPR048913">
    <property type="entry name" value="BetaGal_gal-bd"/>
</dbReference>
<evidence type="ECO:0000256" key="2">
    <source>
        <dbReference type="ARBA" id="ARBA00023295"/>
    </source>
</evidence>
<proteinExistence type="predicted"/>
<accession>A0A813Y2M5</accession>
<evidence type="ECO:0000256" key="1">
    <source>
        <dbReference type="ARBA" id="ARBA00022801"/>
    </source>
</evidence>
<feature type="domain" description="Beta-galactosidase galactose-binding" evidence="3">
    <location>
        <begin position="21"/>
        <end position="74"/>
    </location>
</feature>
<gene>
    <name evidence="4" type="ORF">VCS650_LOCUS7983</name>
</gene>
<dbReference type="EMBL" id="CAJNON010000052">
    <property type="protein sequence ID" value="CAF0876016.1"/>
    <property type="molecule type" value="Genomic_DNA"/>
</dbReference>
<sequence>MFPISNTSYIVFHIFNPEGIALKAFVNGNDIGLYWLIEGSCQSSVPCCCLQGEIRCGQPSQRYYHIPADWLMPKKQSTYSF</sequence>
<dbReference type="OrthoDB" id="1657402at2759"/>
<protein>
    <recommendedName>
        <fullName evidence="3">Beta-galactosidase galactose-binding domain-containing protein</fullName>
    </recommendedName>
</protein>
<dbReference type="GO" id="GO:0016798">
    <property type="term" value="F:hydrolase activity, acting on glycosyl bonds"/>
    <property type="evidence" value="ECO:0007669"/>
    <property type="project" value="UniProtKB-KW"/>
</dbReference>
<dbReference type="Pfam" id="PF21467">
    <property type="entry name" value="BetaGal_gal-bd"/>
    <property type="match status" value="1"/>
</dbReference>
<keyword evidence="2" id="KW-0326">Glycosidase</keyword>
<comment type="caution">
    <text evidence="4">The sequence shown here is derived from an EMBL/GenBank/DDBJ whole genome shotgun (WGS) entry which is preliminary data.</text>
</comment>
<dbReference type="Proteomes" id="UP000663891">
    <property type="component" value="Unassembled WGS sequence"/>
</dbReference>
<dbReference type="AlphaFoldDB" id="A0A813Y2M5"/>
<evidence type="ECO:0000313" key="5">
    <source>
        <dbReference type="Proteomes" id="UP000663891"/>
    </source>
</evidence>
<name>A0A813Y2M5_9BILA</name>
<evidence type="ECO:0000259" key="3">
    <source>
        <dbReference type="Pfam" id="PF21467"/>
    </source>
</evidence>